<feature type="compositionally biased region" description="Polar residues" evidence="2">
    <location>
        <begin position="182"/>
        <end position="193"/>
    </location>
</feature>
<dbReference type="InterPro" id="IPR051061">
    <property type="entry name" value="Zinc_finger_trans_reg"/>
</dbReference>
<dbReference type="GO" id="GO:0005634">
    <property type="term" value="C:nucleus"/>
    <property type="evidence" value="ECO:0007669"/>
    <property type="project" value="TreeGrafter"/>
</dbReference>
<keyword evidence="1" id="KW-0479">Metal-binding</keyword>
<dbReference type="PANTHER" id="PTHR46179">
    <property type="entry name" value="ZINC FINGER PROTEIN"/>
    <property type="match status" value="1"/>
</dbReference>
<keyword evidence="1" id="KW-0862">Zinc</keyword>
<evidence type="ECO:0000313" key="4">
    <source>
        <dbReference type="EMBL" id="MPC25727.1"/>
    </source>
</evidence>
<keyword evidence="5" id="KW-1185">Reference proteome</keyword>
<dbReference type="EMBL" id="VSRR010001501">
    <property type="protein sequence ID" value="MPC25727.1"/>
    <property type="molecule type" value="Genomic_DNA"/>
</dbReference>
<dbReference type="Pfam" id="PF00096">
    <property type="entry name" value="zf-C2H2"/>
    <property type="match status" value="2"/>
</dbReference>
<feature type="compositionally biased region" description="Polar residues" evidence="2">
    <location>
        <begin position="39"/>
        <end position="53"/>
    </location>
</feature>
<accession>A0A5B7DXG9</accession>
<feature type="region of interest" description="Disordered" evidence="2">
    <location>
        <begin position="221"/>
        <end position="273"/>
    </location>
</feature>
<dbReference type="GO" id="GO:0008270">
    <property type="term" value="F:zinc ion binding"/>
    <property type="evidence" value="ECO:0007669"/>
    <property type="project" value="UniProtKB-KW"/>
</dbReference>
<protein>
    <submittedName>
        <fullName evidence="4">Zinc finger and BTB domain-containing protein 41</fullName>
    </submittedName>
</protein>
<evidence type="ECO:0000259" key="3">
    <source>
        <dbReference type="PROSITE" id="PS50157"/>
    </source>
</evidence>
<gene>
    <name evidence="4" type="primary">Zbtb41</name>
    <name evidence="4" type="ORF">E2C01_018849</name>
</gene>
<feature type="region of interest" description="Disordered" evidence="2">
    <location>
        <begin position="140"/>
        <end position="201"/>
    </location>
</feature>
<dbReference type="InterPro" id="IPR036236">
    <property type="entry name" value="Znf_C2H2_sf"/>
</dbReference>
<feature type="compositionally biased region" description="Low complexity" evidence="2">
    <location>
        <begin position="166"/>
        <end position="178"/>
    </location>
</feature>
<keyword evidence="1" id="KW-0863">Zinc-finger</keyword>
<dbReference type="Proteomes" id="UP000324222">
    <property type="component" value="Unassembled WGS sequence"/>
</dbReference>
<feature type="compositionally biased region" description="Low complexity" evidence="2">
    <location>
        <begin position="230"/>
        <end position="241"/>
    </location>
</feature>
<dbReference type="PROSITE" id="PS50157">
    <property type="entry name" value="ZINC_FINGER_C2H2_2"/>
    <property type="match status" value="2"/>
</dbReference>
<dbReference type="Gene3D" id="3.30.160.60">
    <property type="entry name" value="Classic Zinc Finger"/>
    <property type="match status" value="1"/>
</dbReference>
<dbReference type="PANTHER" id="PTHR46179:SF26">
    <property type="entry name" value="ZINC FINGER PROTEIN 423 HOMOLOG"/>
    <property type="match status" value="1"/>
</dbReference>
<feature type="domain" description="C2H2-type" evidence="3">
    <location>
        <begin position="113"/>
        <end position="136"/>
    </location>
</feature>
<evidence type="ECO:0000256" key="1">
    <source>
        <dbReference type="PROSITE-ProRule" id="PRU00042"/>
    </source>
</evidence>
<feature type="region of interest" description="Disordered" evidence="2">
    <location>
        <begin position="288"/>
        <end position="314"/>
    </location>
</feature>
<evidence type="ECO:0000313" key="5">
    <source>
        <dbReference type="Proteomes" id="UP000324222"/>
    </source>
</evidence>
<comment type="caution">
    <text evidence="4">The sequence shown here is derived from an EMBL/GenBank/DDBJ whole genome shotgun (WGS) entry which is preliminary data.</text>
</comment>
<evidence type="ECO:0000256" key="2">
    <source>
        <dbReference type="SAM" id="MobiDB-lite"/>
    </source>
</evidence>
<organism evidence="4 5">
    <name type="scientific">Portunus trituberculatus</name>
    <name type="common">Swimming crab</name>
    <name type="synonym">Neptunus trituberculatus</name>
    <dbReference type="NCBI Taxonomy" id="210409"/>
    <lineage>
        <taxon>Eukaryota</taxon>
        <taxon>Metazoa</taxon>
        <taxon>Ecdysozoa</taxon>
        <taxon>Arthropoda</taxon>
        <taxon>Crustacea</taxon>
        <taxon>Multicrustacea</taxon>
        <taxon>Malacostraca</taxon>
        <taxon>Eumalacostraca</taxon>
        <taxon>Eucarida</taxon>
        <taxon>Decapoda</taxon>
        <taxon>Pleocyemata</taxon>
        <taxon>Brachyura</taxon>
        <taxon>Eubrachyura</taxon>
        <taxon>Portunoidea</taxon>
        <taxon>Portunidae</taxon>
        <taxon>Portuninae</taxon>
        <taxon>Portunus</taxon>
    </lineage>
</organism>
<sequence length="314" mass="33292">MAPIQNEYLFVGCTGSRDLDLSVLMSQLGALDPPAPHQQGIQLSPAPASTSSKGGAGPLQLWQHPQQHSAQQQDPQQQQQQIRPWCETCGRSYSTVGNLKQHVANVHGRGEWVTCGVCGKTFKTRQYLQSHLLQQHGIRQRPTPLLPGPSHPSHHDPTQLPFPHESPSSSAQASTFSPVNRPFQSQTSAVNPSLPQPSVPAAFNNTIQSATDFANTTLNGHAHLPTFNQSSSSTSTSYSTSQNRNPNSALGPAPPQPDSSGQAASPPPQQCVTSSVAGLRGACFLLAVDEPRGTSPTRRGAARGSSADGSKCLP</sequence>
<reference evidence="4 5" key="1">
    <citation type="submission" date="2019-05" db="EMBL/GenBank/DDBJ databases">
        <title>Another draft genome of Portunus trituberculatus and its Hox gene families provides insights of decapod evolution.</title>
        <authorList>
            <person name="Jeong J.-H."/>
            <person name="Song I."/>
            <person name="Kim S."/>
            <person name="Choi T."/>
            <person name="Kim D."/>
            <person name="Ryu S."/>
            <person name="Kim W."/>
        </authorList>
    </citation>
    <scope>NUCLEOTIDE SEQUENCE [LARGE SCALE GENOMIC DNA]</scope>
    <source>
        <tissue evidence="4">Muscle</tissue>
    </source>
</reference>
<dbReference type="AlphaFoldDB" id="A0A5B7DXG9"/>
<dbReference type="PROSITE" id="PS00028">
    <property type="entry name" value="ZINC_FINGER_C2H2_1"/>
    <property type="match status" value="2"/>
</dbReference>
<feature type="region of interest" description="Disordered" evidence="2">
    <location>
        <begin position="35"/>
        <end position="79"/>
    </location>
</feature>
<proteinExistence type="predicted"/>
<name>A0A5B7DXG9_PORTR</name>
<feature type="compositionally biased region" description="Low complexity" evidence="2">
    <location>
        <begin position="60"/>
        <end position="79"/>
    </location>
</feature>
<dbReference type="SMART" id="SM00355">
    <property type="entry name" value="ZnF_C2H2"/>
    <property type="match status" value="2"/>
</dbReference>
<dbReference type="OrthoDB" id="10261408at2759"/>
<dbReference type="SUPFAM" id="SSF57667">
    <property type="entry name" value="beta-beta-alpha zinc fingers"/>
    <property type="match status" value="1"/>
</dbReference>
<feature type="domain" description="C2H2-type" evidence="3">
    <location>
        <begin position="86"/>
        <end position="107"/>
    </location>
</feature>
<dbReference type="GO" id="GO:0006357">
    <property type="term" value="P:regulation of transcription by RNA polymerase II"/>
    <property type="evidence" value="ECO:0007669"/>
    <property type="project" value="TreeGrafter"/>
</dbReference>
<dbReference type="InterPro" id="IPR013087">
    <property type="entry name" value="Znf_C2H2_type"/>
</dbReference>